<keyword evidence="2" id="KW-1185">Reference proteome</keyword>
<sequence>MDSRLTKLGALNHSFGVASRRIIEEAGFPLPGLVWLPYFKGAEGELCHVTV</sequence>
<dbReference type="EMBL" id="CBTK010000268">
    <property type="protein sequence ID" value="CDH46566.1"/>
    <property type="molecule type" value="Genomic_DNA"/>
</dbReference>
<evidence type="ECO:0000313" key="2">
    <source>
        <dbReference type="Proteomes" id="UP000019184"/>
    </source>
</evidence>
<dbReference type="Proteomes" id="UP000019184">
    <property type="component" value="Unassembled WGS sequence"/>
</dbReference>
<evidence type="ECO:0000313" key="1">
    <source>
        <dbReference type="EMBL" id="CDH46566.1"/>
    </source>
</evidence>
<gene>
    <name evidence="1" type="ORF">BN874_520007</name>
</gene>
<name>A0A7U7J3U9_9GAMM</name>
<protein>
    <submittedName>
        <fullName evidence="1">Uncharacterized protein</fullName>
    </submittedName>
</protein>
<accession>A0A7U7J3U9</accession>
<dbReference type="AlphaFoldDB" id="A0A7U7J3U9"/>
<proteinExistence type="predicted"/>
<comment type="caution">
    <text evidence="1">The sequence shown here is derived from an EMBL/GenBank/DDBJ whole genome shotgun (WGS) entry which is preliminary data.</text>
</comment>
<reference evidence="1 2" key="1">
    <citation type="journal article" date="2014" name="ISME J.">
        <title>Candidatus Competibacter-lineage genomes retrieved from metagenomes reveal functional metabolic diversity.</title>
        <authorList>
            <person name="McIlroy S.J."/>
            <person name="Albertsen M."/>
            <person name="Andresen E.K."/>
            <person name="Saunders A.M."/>
            <person name="Kristiansen R."/>
            <person name="Stokholm-Bjerregaard M."/>
            <person name="Nielsen K.L."/>
            <person name="Nielsen P.H."/>
        </authorList>
    </citation>
    <scope>NUCLEOTIDE SEQUENCE [LARGE SCALE GENOMIC DNA]</scope>
    <source>
        <strain evidence="1 2">Run_B_J11</strain>
    </source>
</reference>
<organism evidence="1 2">
    <name type="scientific">Candidatus Contendobacter odensis Run_B_J11</name>
    <dbReference type="NCBI Taxonomy" id="1400861"/>
    <lineage>
        <taxon>Bacteria</taxon>
        <taxon>Pseudomonadati</taxon>
        <taxon>Pseudomonadota</taxon>
        <taxon>Gammaproteobacteria</taxon>
        <taxon>Candidatus Competibacteraceae</taxon>
        <taxon>Candidatus Contendibacter</taxon>
    </lineage>
</organism>